<feature type="compositionally biased region" description="Basic and acidic residues" evidence="1">
    <location>
        <begin position="224"/>
        <end position="240"/>
    </location>
</feature>
<organism evidence="2 3">
    <name type="scientific">Meripilus lineatus</name>
    <dbReference type="NCBI Taxonomy" id="2056292"/>
    <lineage>
        <taxon>Eukaryota</taxon>
        <taxon>Fungi</taxon>
        <taxon>Dikarya</taxon>
        <taxon>Basidiomycota</taxon>
        <taxon>Agaricomycotina</taxon>
        <taxon>Agaricomycetes</taxon>
        <taxon>Polyporales</taxon>
        <taxon>Meripilaceae</taxon>
        <taxon>Meripilus</taxon>
    </lineage>
</organism>
<protein>
    <submittedName>
        <fullName evidence="2">Uncharacterized protein</fullName>
    </submittedName>
</protein>
<comment type="caution">
    <text evidence="2">The sequence shown here is derived from an EMBL/GenBank/DDBJ whole genome shotgun (WGS) entry which is preliminary data.</text>
</comment>
<keyword evidence="3" id="KW-1185">Reference proteome</keyword>
<gene>
    <name evidence="2" type="ORF">NLI96_g505</name>
</gene>
<sequence>MQTYYQNGAPLGYYPGAPQPYNPAYYYPGSPPPVPVSPVLGPAPAPQPVPYSPQASPTQQFHPELSNQDTFIPSGGEEQPPEFEPYVAEYKVSSGGCVVSHDPHLNEDGEALYRFLLSHAQNRPRCYVSIHGDHVEQHTRKIRTTDSNGHTTTRTETHYKTVTDFDFNIDITQYISSGPVHWSLPDNEPAFRGRMFKEVDKLGPPKVSLDGQNLQTPRIRRKATGKERRNTKAWREERESGGLPPWVAPSTTATGMNEISNPEMDPTRTNVLLSSKTLREWADEYCASKQKLKEFTYEKVVYGWDLGALRSAIRSVIAEVYSGNYTVGIHFTHNRIHVRPDTSLSRALDNGFLKFLMCISGVYPCIWMYKRFSENGGGKWKVCGGAYAFKCWRPFVAPPPGMQVTVQGRVLMTNVGLATLVGMKEGEWFQIWERAIRRGVTSRLKGGDTYTSPEAI</sequence>
<dbReference type="Proteomes" id="UP001212997">
    <property type="component" value="Unassembled WGS sequence"/>
</dbReference>
<feature type="region of interest" description="Disordered" evidence="1">
    <location>
        <begin position="221"/>
        <end position="252"/>
    </location>
</feature>
<dbReference type="AlphaFoldDB" id="A0AAD5VHT1"/>
<feature type="region of interest" description="Disordered" evidence="1">
    <location>
        <begin position="38"/>
        <end position="66"/>
    </location>
</feature>
<dbReference type="PANTHER" id="PTHR37848">
    <property type="entry name" value="EXPRESSED PROTEIN"/>
    <property type="match status" value="1"/>
</dbReference>
<name>A0AAD5VHT1_9APHY</name>
<dbReference type="PANTHER" id="PTHR37848:SF1">
    <property type="entry name" value="SUN DOMAIN-CONTAINING PROTEIN"/>
    <property type="match status" value="1"/>
</dbReference>
<reference evidence="2" key="1">
    <citation type="submission" date="2022-07" db="EMBL/GenBank/DDBJ databases">
        <title>Genome Sequence of Physisporinus lineatus.</title>
        <authorList>
            <person name="Buettner E."/>
        </authorList>
    </citation>
    <scope>NUCLEOTIDE SEQUENCE</scope>
    <source>
        <strain evidence="2">VT162</strain>
    </source>
</reference>
<accession>A0AAD5VHT1</accession>
<evidence type="ECO:0000313" key="2">
    <source>
        <dbReference type="EMBL" id="KAJ3491689.1"/>
    </source>
</evidence>
<proteinExistence type="predicted"/>
<feature type="compositionally biased region" description="Pro residues" evidence="1">
    <location>
        <begin position="38"/>
        <end position="51"/>
    </location>
</feature>
<evidence type="ECO:0000313" key="3">
    <source>
        <dbReference type="Proteomes" id="UP001212997"/>
    </source>
</evidence>
<evidence type="ECO:0000256" key="1">
    <source>
        <dbReference type="SAM" id="MobiDB-lite"/>
    </source>
</evidence>
<dbReference type="EMBL" id="JANAWD010000008">
    <property type="protein sequence ID" value="KAJ3491689.1"/>
    <property type="molecule type" value="Genomic_DNA"/>
</dbReference>